<evidence type="ECO:0000313" key="1">
    <source>
        <dbReference type="EMBL" id="EPB80561.1"/>
    </source>
</evidence>
<dbReference type="Proteomes" id="UP000054495">
    <property type="component" value="Unassembled WGS sequence"/>
</dbReference>
<accession>A0A0D6MBQ6</accession>
<proteinExistence type="predicted"/>
<dbReference type="EMBL" id="KE124778">
    <property type="protein sequence ID" value="EPB80561.1"/>
    <property type="molecule type" value="Genomic_DNA"/>
</dbReference>
<protein>
    <submittedName>
        <fullName evidence="1">Uncharacterized protein</fullName>
    </submittedName>
</protein>
<evidence type="ECO:0000313" key="2">
    <source>
        <dbReference type="Proteomes" id="UP000054495"/>
    </source>
</evidence>
<gene>
    <name evidence="1" type="ORF">ANCCEY_00275</name>
</gene>
<organism evidence="1 2">
    <name type="scientific">Ancylostoma ceylanicum</name>
    <dbReference type="NCBI Taxonomy" id="53326"/>
    <lineage>
        <taxon>Eukaryota</taxon>
        <taxon>Metazoa</taxon>
        <taxon>Ecdysozoa</taxon>
        <taxon>Nematoda</taxon>
        <taxon>Chromadorea</taxon>
        <taxon>Rhabditida</taxon>
        <taxon>Rhabditina</taxon>
        <taxon>Rhabditomorpha</taxon>
        <taxon>Strongyloidea</taxon>
        <taxon>Ancylostomatidae</taxon>
        <taxon>Ancylostomatinae</taxon>
        <taxon>Ancylostoma</taxon>
    </lineage>
</organism>
<name>A0A0D6MBQ6_9BILA</name>
<dbReference type="AlphaFoldDB" id="A0A0D6MBQ6"/>
<sequence>MYVHACENILTQTRISQLRSEEEIPNKFHGGTITIAGRGVPGITLS</sequence>
<reference evidence="1 2" key="1">
    <citation type="submission" date="2013-05" db="EMBL/GenBank/DDBJ databases">
        <title>Draft genome of the parasitic nematode Anyclostoma ceylanicum.</title>
        <authorList>
            <person name="Mitreva M."/>
        </authorList>
    </citation>
    <scope>NUCLEOTIDE SEQUENCE [LARGE SCALE GENOMIC DNA]</scope>
</reference>
<keyword evidence="2" id="KW-1185">Reference proteome</keyword>